<evidence type="ECO:0000256" key="1">
    <source>
        <dbReference type="ARBA" id="ARBA00023015"/>
    </source>
</evidence>
<dbReference type="GO" id="GO:0003824">
    <property type="term" value="F:catalytic activity"/>
    <property type="evidence" value="ECO:0007669"/>
    <property type="project" value="InterPro"/>
</dbReference>
<keyword evidence="6" id="KW-1185">Reference proteome</keyword>
<dbReference type="SMART" id="SM00342">
    <property type="entry name" value="HTH_ARAC"/>
    <property type="match status" value="1"/>
</dbReference>
<reference evidence="5 6" key="1">
    <citation type="journal article" date="2015" name="Genome Announc.">
        <title>Expanding the biotechnology potential of lactobacilli through comparative genomics of 213 strains and associated genera.</title>
        <authorList>
            <person name="Sun Z."/>
            <person name="Harris H.M."/>
            <person name="McCann A."/>
            <person name="Guo C."/>
            <person name="Argimon S."/>
            <person name="Zhang W."/>
            <person name="Yang X."/>
            <person name="Jeffery I.B."/>
            <person name="Cooney J.C."/>
            <person name="Kagawa T.F."/>
            <person name="Liu W."/>
            <person name="Song Y."/>
            <person name="Salvetti E."/>
            <person name="Wrobel A."/>
            <person name="Rasinkangas P."/>
            <person name="Parkhill J."/>
            <person name="Rea M.C."/>
            <person name="O'Sullivan O."/>
            <person name="Ritari J."/>
            <person name="Douillard F.P."/>
            <person name="Paul Ross R."/>
            <person name="Yang R."/>
            <person name="Briner A.E."/>
            <person name="Felis G.E."/>
            <person name="de Vos W.M."/>
            <person name="Barrangou R."/>
            <person name="Klaenhammer T.R."/>
            <person name="Caufield P.W."/>
            <person name="Cui Y."/>
            <person name="Zhang H."/>
            <person name="O'Toole P.W."/>
        </authorList>
    </citation>
    <scope>NUCLEOTIDE SEQUENCE [LARGE SCALE GENOMIC DNA]</scope>
    <source>
        <strain evidence="5 6">DSM 22408</strain>
    </source>
</reference>
<dbReference type="PATRIC" id="fig|1122146.4.peg.72"/>
<dbReference type="SUPFAM" id="SSF51621">
    <property type="entry name" value="Phosphoenolpyruvate/pyruvate domain"/>
    <property type="match status" value="1"/>
</dbReference>
<dbReference type="eggNOG" id="COG2207">
    <property type="taxonomic scope" value="Bacteria"/>
</dbReference>
<dbReference type="PROSITE" id="PS00041">
    <property type="entry name" value="HTH_ARAC_FAMILY_1"/>
    <property type="match status" value="1"/>
</dbReference>
<dbReference type="Gene3D" id="3.20.20.70">
    <property type="entry name" value="Aldolase class I"/>
    <property type="match status" value="1"/>
</dbReference>
<dbReference type="PROSITE" id="PS01124">
    <property type="entry name" value="HTH_ARAC_FAMILY_2"/>
    <property type="match status" value="1"/>
</dbReference>
<dbReference type="PANTHER" id="PTHR31862">
    <property type="entry name" value="UPF0261 DOMAIN PROTEIN (AFU_ORTHOLOGUE AFUA_1G10120)"/>
    <property type="match status" value="1"/>
</dbReference>
<dbReference type="RefSeq" id="WP_027106442.1">
    <property type="nucleotide sequence ID" value="NZ_AUHP01000012.1"/>
</dbReference>
<dbReference type="PRINTS" id="PR00032">
    <property type="entry name" value="HTHARAC"/>
</dbReference>
<gene>
    <name evidence="5" type="ORF">IV53_GL000070</name>
</gene>
<evidence type="ECO:0000313" key="6">
    <source>
        <dbReference type="Proteomes" id="UP000051500"/>
    </source>
</evidence>
<feature type="domain" description="HTH araC/xylS-type" evidence="4">
    <location>
        <begin position="296"/>
        <end position="394"/>
    </location>
</feature>
<dbReference type="AlphaFoldDB" id="A0A0R2KJ16"/>
<dbReference type="STRING" id="1122146.IV53_GL000070"/>
<dbReference type="InterPro" id="IPR018062">
    <property type="entry name" value="HTH_AraC-typ_CS"/>
</dbReference>
<evidence type="ECO:0000313" key="5">
    <source>
        <dbReference type="EMBL" id="KRN89353.1"/>
    </source>
</evidence>
<keyword evidence="3" id="KW-0804">Transcription</keyword>
<dbReference type="Gene3D" id="1.10.10.60">
    <property type="entry name" value="Homeodomain-like"/>
    <property type="match status" value="2"/>
</dbReference>
<keyword evidence="2" id="KW-0238">DNA-binding</keyword>
<accession>A0A0R2KJ16</accession>
<protein>
    <recommendedName>
        <fullName evidence="4">HTH araC/xylS-type domain-containing protein</fullName>
    </recommendedName>
</protein>
<dbReference type="InterPro" id="IPR051353">
    <property type="entry name" value="Tobamovirus_resist_UPF0261"/>
</dbReference>
<keyword evidence="1" id="KW-0805">Transcription regulation</keyword>
<dbReference type="EMBL" id="JQBZ01000016">
    <property type="protein sequence ID" value="KRN89353.1"/>
    <property type="molecule type" value="Genomic_DNA"/>
</dbReference>
<name>A0A0R2KJ16_9LACO</name>
<dbReference type="InterPro" id="IPR013785">
    <property type="entry name" value="Aldolase_TIM"/>
</dbReference>
<dbReference type="InterPro" id="IPR015813">
    <property type="entry name" value="Pyrv/PenolPyrv_kinase-like_dom"/>
</dbReference>
<dbReference type="Pfam" id="PF12833">
    <property type="entry name" value="HTH_18"/>
    <property type="match status" value="1"/>
</dbReference>
<comment type="caution">
    <text evidence="5">The sequence shown here is derived from an EMBL/GenBank/DDBJ whole genome shotgun (WGS) entry which is preliminary data.</text>
</comment>
<evidence type="ECO:0000256" key="3">
    <source>
        <dbReference type="ARBA" id="ARBA00023163"/>
    </source>
</evidence>
<dbReference type="InterPro" id="IPR009215">
    <property type="entry name" value="TIM-br_IGPS-like"/>
</dbReference>
<proteinExistence type="predicted"/>
<dbReference type="InterPro" id="IPR020449">
    <property type="entry name" value="Tscrpt_reg_AraC-type_HTH"/>
</dbReference>
<dbReference type="eggNOG" id="COG5564">
    <property type="taxonomic scope" value="Bacteria"/>
</dbReference>
<dbReference type="PANTHER" id="PTHR31862:SF1">
    <property type="entry name" value="UPF0261 DOMAIN PROTEIN (AFU_ORTHOLOGUE AFUA_1G10120)"/>
    <property type="match status" value="1"/>
</dbReference>
<dbReference type="GO" id="GO:0003700">
    <property type="term" value="F:DNA-binding transcription factor activity"/>
    <property type="evidence" value="ECO:0007669"/>
    <property type="project" value="InterPro"/>
</dbReference>
<evidence type="ECO:0000259" key="4">
    <source>
        <dbReference type="PROSITE" id="PS01124"/>
    </source>
</evidence>
<dbReference type="GO" id="GO:0043565">
    <property type="term" value="F:sequence-specific DNA binding"/>
    <property type="evidence" value="ECO:0007669"/>
    <property type="project" value="InterPro"/>
</dbReference>
<dbReference type="Pfam" id="PF09370">
    <property type="entry name" value="PEP_hydrolase"/>
    <property type="match status" value="1"/>
</dbReference>
<dbReference type="InterPro" id="IPR018060">
    <property type="entry name" value="HTH_AraC"/>
</dbReference>
<dbReference type="Proteomes" id="UP000051500">
    <property type="component" value="Unassembled WGS sequence"/>
</dbReference>
<evidence type="ECO:0000256" key="2">
    <source>
        <dbReference type="ARBA" id="ARBA00023125"/>
    </source>
</evidence>
<organism evidence="5 6">
    <name type="scientific">Ligilactobacillus ceti DSM 22408</name>
    <dbReference type="NCBI Taxonomy" id="1122146"/>
    <lineage>
        <taxon>Bacteria</taxon>
        <taxon>Bacillati</taxon>
        <taxon>Bacillota</taxon>
        <taxon>Bacilli</taxon>
        <taxon>Lactobacillales</taxon>
        <taxon>Lactobacillaceae</taxon>
        <taxon>Ligilactobacillus</taxon>
    </lineage>
</organism>
<sequence length="400" mass="45217">MDKKKFITTLQRQTQAGNYLLGVETATGISARCAVDGGADFILALNSGKLRQMGRSPIGSFLPFKNSNQHTLEFSDSEIHPITGYTPLMLGVNATDPTLKMDEFLNELQVKGYTGVANYPTVSLIDGNFRKALEENGLGYARELNLIREANKKGLVTFGFATDLLSALQMNEAKADIICLHLGLAPNEETTAKHRDSLEHILELVRRVSVELKKRKSQSILMIYGGPINSVTEVRYLHNHVASLSGFVGGANFEQLGTTDQFMKRIQDFKRADRTHNDDLTAEMLEGASQYDDPVDFVRRYVQENYSLSIHMRELAKLAHLSPCYLSVLFKRKMGITFTDYLVKYRINKAVELMRHEELQLTEIATMVGYTDYAQFNKIFRKHMDIAPKKYRQTKIQIVS</sequence>
<dbReference type="InterPro" id="IPR009057">
    <property type="entry name" value="Homeodomain-like_sf"/>
</dbReference>
<dbReference type="OrthoDB" id="2211832at2"/>
<dbReference type="SUPFAM" id="SSF46689">
    <property type="entry name" value="Homeodomain-like"/>
    <property type="match status" value="2"/>
</dbReference>